<feature type="compositionally biased region" description="Basic and acidic residues" evidence="1">
    <location>
        <begin position="1"/>
        <end position="19"/>
    </location>
</feature>
<dbReference type="AlphaFoldDB" id="A0A511YZJ3"/>
<evidence type="ECO:0000313" key="2">
    <source>
        <dbReference type="EMBL" id="GEN80536.1"/>
    </source>
</evidence>
<feature type="region of interest" description="Disordered" evidence="1">
    <location>
        <begin position="1"/>
        <end position="115"/>
    </location>
</feature>
<feature type="compositionally biased region" description="Pro residues" evidence="1">
    <location>
        <begin position="34"/>
        <end position="46"/>
    </location>
</feature>
<name>A0A511YZJ3_9CELL</name>
<dbReference type="EMBL" id="BJYK01000008">
    <property type="protein sequence ID" value="GEN80536.1"/>
    <property type="molecule type" value="Genomic_DNA"/>
</dbReference>
<dbReference type="Proteomes" id="UP000321484">
    <property type="component" value="Unassembled WGS sequence"/>
</dbReference>
<gene>
    <name evidence="2" type="ORF">AFE02nite_22700</name>
</gene>
<sequence>MAEGRRRPPQVERPGHANDDPLAAGARARHPRVPTHPPILTRPPAQPVRGPTTPWKVPRGKRGEPSTSRPARTPTPVLRRIRRGKHDGSSARPRERTDGVGGGGNTRRPTQVTIR</sequence>
<protein>
    <submittedName>
        <fullName evidence="2">Uncharacterized protein</fullName>
    </submittedName>
</protein>
<accession>A0A511YZJ3</accession>
<organism evidence="2 3">
    <name type="scientific">Actinotalea fermentans</name>
    <dbReference type="NCBI Taxonomy" id="43671"/>
    <lineage>
        <taxon>Bacteria</taxon>
        <taxon>Bacillati</taxon>
        <taxon>Actinomycetota</taxon>
        <taxon>Actinomycetes</taxon>
        <taxon>Micrococcales</taxon>
        <taxon>Cellulomonadaceae</taxon>
        <taxon>Actinotalea</taxon>
    </lineage>
</organism>
<keyword evidence="3" id="KW-1185">Reference proteome</keyword>
<feature type="compositionally biased region" description="Low complexity" evidence="1">
    <location>
        <begin position="65"/>
        <end position="76"/>
    </location>
</feature>
<comment type="caution">
    <text evidence="2">The sequence shown here is derived from an EMBL/GenBank/DDBJ whole genome shotgun (WGS) entry which is preliminary data.</text>
</comment>
<feature type="compositionally biased region" description="Basic and acidic residues" evidence="1">
    <location>
        <begin position="86"/>
        <end position="98"/>
    </location>
</feature>
<evidence type="ECO:0000256" key="1">
    <source>
        <dbReference type="SAM" id="MobiDB-lite"/>
    </source>
</evidence>
<evidence type="ECO:0000313" key="3">
    <source>
        <dbReference type="Proteomes" id="UP000321484"/>
    </source>
</evidence>
<reference evidence="2 3" key="1">
    <citation type="submission" date="2019-07" db="EMBL/GenBank/DDBJ databases">
        <title>Whole genome shotgun sequence of Actinotalea fermentans NBRC 105374.</title>
        <authorList>
            <person name="Hosoyama A."/>
            <person name="Uohara A."/>
            <person name="Ohji S."/>
            <person name="Ichikawa N."/>
        </authorList>
    </citation>
    <scope>NUCLEOTIDE SEQUENCE [LARGE SCALE GENOMIC DNA]</scope>
    <source>
        <strain evidence="2 3">NBRC 105374</strain>
    </source>
</reference>
<proteinExistence type="predicted"/>